<dbReference type="InterPro" id="IPR044974">
    <property type="entry name" value="Disease_R_plants"/>
</dbReference>
<dbReference type="SUPFAM" id="SSF52058">
    <property type="entry name" value="L domain-like"/>
    <property type="match status" value="1"/>
</dbReference>
<evidence type="ECO:0000256" key="2">
    <source>
        <dbReference type="ARBA" id="ARBA00022737"/>
    </source>
</evidence>
<dbReference type="PANTHER" id="PTHR11017">
    <property type="entry name" value="LEUCINE-RICH REPEAT-CONTAINING PROTEIN"/>
    <property type="match status" value="1"/>
</dbReference>
<gene>
    <name evidence="6" type="ORF">QN277_005626</name>
</gene>
<keyword evidence="7" id="KW-1185">Reference proteome</keyword>
<protein>
    <recommendedName>
        <fullName evidence="5">TIR domain-containing protein</fullName>
    </recommendedName>
</protein>
<dbReference type="GO" id="GO:0043531">
    <property type="term" value="F:ADP binding"/>
    <property type="evidence" value="ECO:0007669"/>
    <property type="project" value="InterPro"/>
</dbReference>
<name>A0AAE1JTZ3_9FABA</name>
<sequence length="969" mass="110655">MDATIALTLIEAVLILLAIAISKAITLISPLDDSSKDVESIPTVSSPSNIIVASPATKYNIFLSFRGEDTRNTFSSYLYEALCNANIHTFMDHKLHKGDNISPILLKTIEESDISLIIFSKDYASSTWCMDELVHIMKCKDQYGRIVIPIFYNVDPSSVRKQNGSFGDGFAKLKQRFKHDQERVQEWKNALMRSTNLSGWDSKNIRPEPKLIKMIVKDILSKLHNKSSFHLEGLVGIDYHIQKVEGLLSGARIVGIWGMGGIGKTTLAKAVFDRLTAQFESFYFAKGVRQQVENKRLDELQEKCLKELFKDEDINTYNLGSTFVKERLQRKKILLVLDDVDDAIAIEDLIKACGWFGEGSRIIITSRDEQVLKNTSVLITYHVPQLDHHHAFHLFSLKAFKQDEPLKSYLELSKWVVDYCDGNPLALTVLGCFLHGRGKKEWESAVEKLNQTLHKDIFNVLKLSFDRLDDTQKNVFLDLAFFLNEAWGISLEDCTRCLYDSSAYIELSVLEERSLILVSEEGDIEMHALLVEMGLEISRQQFMSNPEKPIRLQRHKDIYHVFNNDKAIEAIRCMSLDVSKIKSITLKASTFQKICNIIFLKIYKSDSRKPSMLNVRGVLDYLSEELRFLSWEECPLPYVPLHFCAENLITLEMRDSNIRQLWNENQHFPNLQEIDLSHSKHLTALPDLSQAPKIKALNLNGCANLAQIHSLTFPGKVVNLIRYDCGPMQIKVGGNIKGRSSGFVIVLGYLDLRNLSFDQVTMKLFVCGNMICGVRLKHEVMPLEEKEDLRKEAQSLGSLLPFVREVEWFEGPIEFGHDFNQHYHYSFSKEERGDRGEMNGHQLITMSLMEDDEEDDVLMEGVTFIRVPNSITRWSLLKQLKLKSPPLSDECCRKIKPRLGVTLSFPENNPPSPLPWLSPSNKYDTIQQRGFTFPYPIYFSCGTPDSIYGTFIVCCGDIWRGINIVKAMH</sequence>
<evidence type="ECO:0000313" key="6">
    <source>
        <dbReference type="EMBL" id="KAK4259279.1"/>
    </source>
</evidence>
<dbReference type="InterPro" id="IPR035897">
    <property type="entry name" value="Toll_tir_struct_dom_sf"/>
</dbReference>
<keyword evidence="3" id="KW-0611">Plant defense</keyword>
<evidence type="ECO:0000313" key="7">
    <source>
        <dbReference type="Proteomes" id="UP001293593"/>
    </source>
</evidence>
<keyword evidence="2" id="KW-0677">Repeat</keyword>
<evidence type="ECO:0000259" key="5">
    <source>
        <dbReference type="PROSITE" id="PS50104"/>
    </source>
</evidence>
<dbReference type="Proteomes" id="UP001293593">
    <property type="component" value="Unassembled WGS sequence"/>
</dbReference>
<keyword evidence="1" id="KW-0433">Leucine-rich repeat</keyword>
<dbReference type="InterPro" id="IPR032675">
    <property type="entry name" value="LRR_dom_sf"/>
</dbReference>
<dbReference type="Gene3D" id="1.10.8.430">
    <property type="entry name" value="Helical domain of apoptotic protease-activating factors"/>
    <property type="match status" value="1"/>
</dbReference>
<dbReference type="Gene3D" id="3.80.10.10">
    <property type="entry name" value="Ribonuclease Inhibitor"/>
    <property type="match status" value="1"/>
</dbReference>
<dbReference type="Gene3D" id="3.40.50.300">
    <property type="entry name" value="P-loop containing nucleotide triphosphate hydrolases"/>
    <property type="match status" value="1"/>
</dbReference>
<dbReference type="InterPro" id="IPR002182">
    <property type="entry name" value="NB-ARC"/>
</dbReference>
<feature type="domain" description="TIR" evidence="5">
    <location>
        <begin position="57"/>
        <end position="223"/>
    </location>
</feature>
<proteinExistence type="predicted"/>
<dbReference type="Gene3D" id="3.40.50.10140">
    <property type="entry name" value="Toll/interleukin-1 receptor homology (TIR) domain"/>
    <property type="match status" value="1"/>
</dbReference>
<organism evidence="6 7">
    <name type="scientific">Acacia crassicarpa</name>
    <name type="common">northern wattle</name>
    <dbReference type="NCBI Taxonomy" id="499986"/>
    <lineage>
        <taxon>Eukaryota</taxon>
        <taxon>Viridiplantae</taxon>
        <taxon>Streptophyta</taxon>
        <taxon>Embryophyta</taxon>
        <taxon>Tracheophyta</taxon>
        <taxon>Spermatophyta</taxon>
        <taxon>Magnoliopsida</taxon>
        <taxon>eudicotyledons</taxon>
        <taxon>Gunneridae</taxon>
        <taxon>Pentapetalae</taxon>
        <taxon>rosids</taxon>
        <taxon>fabids</taxon>
        <taxon>Fabales</taxon>
        <taxon>Fabaceae</taxon>
        <taxon>Caesalpinioideae</taxon>
        <taxon>mimosoid clade</taxon>
        <taxon>Acacieae</taxon>
        <taxon>Acacia</taxon>
    </lineage>
</organism>
<dbReference type="PRINTS" id="PR00364">
    <property type="entry name" value="DISEASERSIST"/>
</dbReference>
<reference evidence="6" key="1">
    <citation type="submission" date="2023-10" db="EMBL/GenBank/DDBJ databases">
        <title>Chromosome-level genome of the transformable northern wattle, Acacia crassicarpa.</title>
        <authorList>
            <person name="Massaro I."/>
            <person name="Sinha N.R."/>
            <person name="Poethig S."/>
            <person name="Leichty A.R."/>
        </authorList>
    </citation>
    <scope>NUCLEOTIDE SEQUENCE</scope>
    <source>
        <strain evidence="6">Acra3RX</strain>
        <tissue evidence="6">Leaf</tissue>
    </source>
</reference>
<dbReference type="PROSITE" id="PS50104">
    <property type="entry name" value="TIR"/>
    <property type="match status" value="1"/>
</dbReference>
<dbReference type="GO" id="GO:0007165">
    <property type="term" value="P:signal transduction"/>
    <property type="evidence" value="ECO:0007669"/>
    <property type="project" value="InterPro"/>
</dbReference>
<dbReference type="Pfam" id="PF23282">
    <property type="entry name" value="WHD_ROQ1"/>
    <property type="match status" value="1"/>
</dbReference>
<dbReference type="InterPro" id="IPR036390">
    <property type="entry name" value="WH_DNA-bd_sf"/>
</dbReference>
<evidence type="ECO:0000256" key="4">
    <source>
        <dbReference type="ARBA" id="ARBA00023027"/>
    </source>
</evidence>
<dbReference type="Pfam" id="PF01582">
    <property type="entry name" value="TIR"/>
    <property type="match status" value="1"/>
</dbReference>
<dbReference type="SUPFAM" id="SSF52200">
    <property type="entry name" value="Toll/Interleukin receptor TIR domain"/>
    <property type="match status" value="1"/>
</dbReference>
<dbReference type="InterPro" id="IPR042197">
    <property type="entry name" value="Apaf_helical"/>
</dbReference>
<dbReference type="AlphaFoldDB" id="A0AAE1JTZ3"/>
<dbReference type="EMBL" id="JAWXYG010000011">
    <property type="protein sequence ID" value="KAK4259279.1"/>
    <property type="molecule type" value="Genomic_DNA"/>
</dbReference>
<dbReference type="InterPro" id="IPR000157">
    <property type="entry name" value="TIR_dom"/>
</dbReference>
<dbReference type="SUPFAM" id="SSF52540">
    <property type="entry name" value="P-loop containing nucleoside triphosphate hydrolases"/>
    <property type="match status" value="1"/>
</dbReference>
<dbReference type="FunFam" id="3.40.50.10140:FF:000007">
    <property type="entry name" value="Disease resistance protein (TIR-NBS-LRR class)"/>
    <property type="match status" value="1"/>
</dbReference>
<keyword evidence="4" id="KW-0520">NAD</keyword>
<dbReference type="InterPro" id="IPR027417">
    <property type="entry name" value="P-loop_NTPase"/>
</dbReference>
<comment type="caution">
    <text evidence="6">The sequence shown here is derived from an EMBL/GenBank/DDBJ whole genome shotgun (WGS) entry which is preliminary data.</text>
</comment>
<dbReference type="SMART" id="SM00255">
    <property type="entry name" value="TIR"/>
    <property type="match status" value="1"/>
</dbReference>
<dbReference type="PANTHER" id="PTHR11017:SF479">
    <property type="entry name" value="DISEASE RESISTANCE PROTEIN (TIR-NBS-LRR CLASS) FAMILY"/>
    <property type="match status" value="1"/>
</dbReference>
<dbReference type="InterPro" id="IPR058192">
    <property type="entry name" value="WHD_ROQ1-like"/>
</dbReference>
<evidence type="ECO:0000256" key="1">
    <source>
        <dbReference type="ARBA" id="ARBA00022614"/>
    </source>
</evidence>
<accession>A0AAE1JTZ3</accession>
<dbReference type="SUPFAM" id="SSF46785">
    <property type="entry name" value="Winged helix' DNA-binding domain"/>
    <property type="match status" value="1"/>
</dbReference>
<evidence type="ECO:0000256" key="3">
    <source>
        <dbReference type="ARBA" id="ARBA00022821"/>
    </source>
</evidence>
<dbReference type="GO" id="GO:0006952">
    <property type="term" value="P:defense response"/>
    <property type="evidence" value="ECO:0007669"/>
    <property type="project" value="UniProtKB-KW"/>
</dbReference>
<dbReference type="Pfam" id="PF00931">
    <property type="entry name" value="NB-ARC"/>
    <property type="match status" value="1"/>
</dbReference>